<protein>
    <submittedName>
        <fullName evidence="1">Uncharacterized protein</fullName>
    </submittedName>
</protein>
<comment type="caution">
    <text evidence="1">The sequence shown here is derived from an EMBL/GenBank/DDBJ whole genome shotgun (WGS) entry which is preliminary data.</text>
</comment>
<dbReference type="Proteomes" id="UP000295773">
    <property type="component" value="Unassembled WGS sequence"/>
</dbReference>
<organism evidence="1 2">
    <name type="scientific">Longicatena caecimuris</name>
    <dbReference type="NCBI Taxonomy" id="1796635"/>
    <lineage>
        <taxon>Bacteria</taxon>
        <taxon>Bacillati</taxon>
        <taxon>Bacillota</taxon>
        <taxon>Erysipelotrichia</taxon>
        <taxon>Erysipelotrichales</taxon>
        <taxon>Erysipelotrichaceae</taxon>
        <taxon>Longicatena</taxon>
    </lineage>
</organism>
<dbReference type="AlphaFoldDB" id="A0A4R3STH3"/>
<dbReference type="RefSeq" id="WP_008689962.1">
    <property type="nucleotide sequence ID" value="NZ_AP024510.1"/>
</dbReference>
<accession>A0A4R3STH3</accession>
<reference evidence="1 2" key="1">
    <citation type="submission" date="2019-03" db="EMBL/GenBank/DDBJ databases">
        <title>Genomic Encyclopedia of Type Strains, Phase IV (KMG-IV): sequencing the most valuable type-strain genomes for metagenomic binning, comparative biology and taxonomic classification.</title>
        <authorList>
            <person name="Goeker M."/>
        </authorList>
    </citation>
    <scope>NUCLEOTIDE SEQUENCE [LARGE SCALE GENOMIC DNA]</scope>
    <source>
        <strain evidence="1 2">DSM 29481</strain>
    </source>
</reference>
<keyword evidence="2" id="KW-1185">Reference proteome</keyword>
<gene>
    <name evidence="1" type="ORF">EDD61_1414</name>
</gene>
<dbReference type="GeneID" id="73794714"/>
<sequence>MKYINGKELLMFLEPPITRLSVFEAETVDAALIMCAEAFKKLETEFQVTIDFATFKYQLLKTMGEFLRACRENEHECLQQPRAHIAQERYEALAIDIAQWPKHLQKNNAENFFIIEYCLCYANILSRYLMDSGLPKEFSCRLANDAAIKLAQWCDENCVKKCAYECIRRSSSNGYCTLCSFMIQPMACPKKQEIPYARLQLEEDDLQCMRPENLTLGS</sequence>
<name>A0A4R3STH3_9FIRM</name>
<proteinExistence type="predicted"/>
<dbReference type="EMBL" id="SMBP01000041">
    <property type="protein sequence ID" value="TCU51822.1"/>
    <property type="molecule type" value="Genomic_DNA"/>
</dbReference>
<evidence type="ECO:0000313" key="1">
    <source>
        <dbReference type="EMBL" id="TCU51822.1"/>
    </source>
</evidence>
<evidence type="ECO:0000313" key="2">
    <source>
        <dbReference type="Proteomes" id="UP000295773"/>
    </source>
</evidence>